<dbReference type="PANTHER" id="PTHR34978">
    <property type="entry name" value="POSSIBLE SENSOR-TRANSDUCER PROTEIN BLAR"/>
    <property type="match status" value="1"/>
</dbReference>
<dbReference type="InterPro" id="IPR052173">
    <property type="entry name" value="Beta-lactam_resp_regulator"/>
</dbReference>
<keyword evidence="2" id="KW-1133">Transmembrane helix</keyword>
<dbReference type="RefSeq" id="WP_341413655.1">
    <property type="nucleotide sequence ID" value="NZ_JBBPCC010000001.1"/>
</dbReference>
<feature type="transmembrane region" description="Helical" evidence="2">
    <location>
        <begin position="141"/>
        <end position="162"/>
    </location>
</feature>
<feature type="transmembrane region" description="Helical" evidence="2">
    <location>
        <begin position="6"/>
        <end position="32"/>
    </location>
</feature>
<feature type="domain" description="Peptidase M56" evidence="3">
    <location>
        <begin position="13"/>
        <end position="340"/>
    </location>
</feature>
<reference evidence="4 5" key="1">
    <citation type="submission" date="2024-04" db="EMBL/GenBank/DDBJ databases">
        <title>draft genome sequnece of Paenibacillus filicis.</title>
        <authorList>
            <person name="Kim D.-U."/>
        </authorList>
    </citation>
    <scope>NUCLEOTIDE SEQUENCE [LARGE SCALE GENOMIC DNA]</scope>
    <source>
        <strain evidence="4 5">KACC14197</strain>
    </source>
</reference>
<dbReference type="Proteomes" id="UP001469365">
    <property type="component" value="Unassembled WGS sequence"/>
</dbReference>
<dbReference type="Pfam" id="PF05569">
    <property type="entry name" value="Peptidase_M56"/>
    <property type="match status" value="1"/>
</dbReference>
<dbReference type="CDD" id="cd07341">
    <property type="entry name" value="M56_BlaR1_MecR1_like"/>
    <property type="match status" value="1"/>
</dbReference>
<proteinExistence type="predicted"/>
<evidence type="ECO:0000259" key="3">
    <source>
        <dbReference type="Pfam" id="PF05569"/>
    </source>
</evidence>
<keyword evidence="2" id="KW-0812">Transmembrane</keyword>
<name>A0ABU9DCP4_9BACL</name>
<feature type="region of interest" description="Disordered" evidence="1">
    <location>
        <begin position="415"/>
        <end position="474"/>
    </location>
</feature>
<evidence type="ECO:0000313" key="4">
    <source>
        <dbReference type="EMBL" id="MEK8126602.1"/>
    </source>
</evidence>
<organism evidence="4 5">
    <name type="scientific">Paenibacillus filicis</name>
    <dbReference type="NCBI Taxonomy" id="669464"/>
    <lineage>
        <taxon>Bacteria</taxon>
        <taxon>Bacillati</taxon>
        <taxon>Bacillota</taxon>
        <taxon>Bacilli</taxon>
        <taxon>Bacillales</taxon>
        <taxon>Paenibacillaceae</taxon>
        <taxon>Paenibacillus</taxon>
    </lineage>
</organism>
<dbReference type="PANTHER" id="PTHR34978:SF3">
    <property type="entry name" value="SLR0241 PROTEIN"/>
    <property type="match status" value="1"/>
</dbReference>
<feature type="region of interest" description="Disordered" evidence="1">
    <location>
        <begin position="370"/>
        <end position="395"/>
    </location>
</feature>
<gene>
    <name evidence="4" type="ORF">WMW72_01625</name>
</gene>
<keyword evidence="2" id="KW-0472">Membrane</keyword>
<sequence>MNMVSGIFLWFCYATLAASVVGLLVMAIQALFRRQMSPRMRHALWLIVLIRLLLPDFPNSPVSLFNALPFSSSTEKAASETKNLEGIEPPTWLSQQHREKQPPVQNENILPLQSHAPLPVAPLPQETETAAPSSVNKYPPALQIISVVWFAGAVAILLYLLFYMWKLRSKRKALQMVTDPRILSVMNDCRRKFGIKQPIPLYSGYELKSPYISGIMAPWIYIPDALGSQLNDAQLYHLFSHELAHYKRKDIAWNTIGSFVLAIHWMNPIIWIFIAKMKADRELACDAYALEVLGEDEAIPYGMTIIEFLKLYSANRNQPSLLYFSGSSNRNLVIRRIAMIKSFKKGTYKFSTIAVLCVAVMSVMSLTNAAEPEASQKNARGAAGTLKEGNAASSSYLTDDREDAVLTAGMLEVKIAEAMPQEPRREEVKDHEDEKPTEARSHAESAAEAVKEAKAVPSPSLTDNPGPPEPHAGSVAATVKEGQGAPPPSQKTNDLEKAVKDAGFTFKVPDAMPAGFHLEQVHVNTKEVNGSNRTEAAIRFVQREGETVSGNLEFFAIHGGDDLKTVYKHIEQSANKSGQWSVSATLLQMKEHYAMKVTEVSNQSEKRYYIWEDQGVQYQFQVTGSVTDEEIITIVSSMKQPNADMYKRYADDKHSA</sequence>
<feature type="compositionally biased region" description="Basic and acidic residues" evidence="1">
    <location>
        <begin position="422"/>
        <end position="454"/>
    </location>
</feature>
<evidence type="ECO:0000256" key="1">
    <source>
        <dbReference type="SAM" id="MobiDB-lite"/>
    </source>
</evidence>
<keyword evidence="5" id="KW-1185">Reference proteome</keyword>
<accession>A0ABU9DCP4</accession>
<feature type="transmembrane region" description="Helical" evidence="2">
    <location>
        <begin position="251"/>
        <end position="274"/>
    </location>
</feature>
<protein>
    <submittedName>
        <fullName evidence="4">M56 family metallopeptidase</fullName>
    </submittedName>
</protein>
<comment type="caution">
    <text evidence="4">The sequence shown here is derived from an EMBL/GenBank/DDBJ whole genome shotgun (WGS) entry which is preliminary data.</text>
</comment>
<dbReference type="InterPro" id="IPR008756">
    <property type="entry name" value="Peptidase_M56"/>
</dbReference>
<evidence type="ECO:0000256" key="2">
    <source>
        <dbReference type="SAM" id="Phobius"/>
    </source>
</evidence>
<dbReference type="EMBL" id="JBBPCC010000001">
    <property type="protein sequence ID" value="MEK8126602.1"/>
    <property type="molecule type" value="Genomic_DNA"/>
</dbReference>
<evidence type="ECO:0000313" key="5">
    <source>
        <dbReference type="Proteomes" id="UP001469365"/>
    </source>
</evidence>